<sequence length="173" mass="18882">MSFPANNPRSCPSVLFINGFPGVGKLSVAREVQKQLTASRLLDNHLLIDVAQAIEPNRGPAHYALRTVLRRAAFDGLKAVEDKSVTLILTSCSASTLHHDVEVFSEFVDIARARGVPFVSVNLVCDEGKCRTRDQRRTGKGQGQADGWTSDCRYADEAQVAGRERVRGGDGWS</sequence>
<dbReference type="InterPro" id="IPR027417">
    <property type="entry name" value="P-loop_NTPase"/>
</dbReference>
<dbReference type="EMBL" id="JARIHO010000020">
    <property type="protein sequence ID" value="KAJ7346990.1"/>
    <property type="molecule type" value="Genomic_DNA"/>
</dbReference>
<dbReference type="Gene3D" id="3.40.50.300">
    <property type="entry name" value="P-loop containing nucleotide triphosphate hydrolases"/>
    <property type="match status" value="1"/>
</dbReference>
<dbReference type="AlphaFoldDB" id="A0AAD7EQ89"/>
<reference evidence="1" key="1">
    <citation type="submission" date="2023-03" db="EMBL/GenBank/DDBJ databases">
        <title>Massive genome expansion in bonnet fungi (Mycena s.s.) driven by repeated elements and novel gene families across ecological guilds.</title>
        <authorList>
            <consortium name="Lawrence Berkeley National Laboratory"/>
            <person name="Harder C.B."/>
            <person name="Miyauchi S."/>
            <person name="Viragh M."/>
            <person name="Kuo A."/>
            <person name="Thoen E."/>
            <person name="Andreopoulos B."/>
            <person name="Lu D."/>
            <person name="Skrede I."/>
            <person name="Drula E."/>
            <person name="Henrissat B."/>
            <person name="Morin E."/>
            <person name="Kohler A."/>
            <person name="Barry K."/>
            <person name="LaButti K."/>
            <person name="Morin E."/>
            <person name="Salamov A."/>
            <person name="Lipzen A."/>
            <person name="Mereny Z."/>
            <person name="Hegedus B."/>
            <person name="Baldrian P."/>
            <person name="Stursova M."/>
            <person name="Weitz H."/>
            <person name="Taylor A."/>
            <person name="Grigoriev I.V."/>
            <person name="Nagy L.G."/>
            <person name="Martin F."/>
            <person name="Kauserud H."/>
        </authorList>
    </citation>
    <scope>NUCLEOTIDE SEQUENCE</scope>
    <source>
        <strain evidence="1">CBHHK002</strain>
    </source>
</reference>
<accession>A0AAD7EQ89</accession>
<evidence type="ECO:0000313" key="2">
    <source>
        <dbReference type="Proteomes" id="UP001218218"/>
    </source>
</evidence>
<gene>
    <name evidence="1" type="ORF">DFH08DRAFT_870019</name>
</gene>
<keyword evidence="2" id="KW-1185">Reference proteome</keyword>
<dbReference type="Proteomes" id="UP001218218">
    <property type="component" value="Unassembled WGS sequence"/>
</dbReference>
<proteinExistence type="predicted"/>
<comment type="caution">
    <text evidence="1">The sequence shown here is derived from an EMBL/GenBank/DDBJ whole genome shotgun (WGS) entry which is preliminary data.</text>
</comment>
<name>A0AAD7EQ89_9AGAR</name>
<dbReference type="SUPFAM" id="SSF52540">
    <property type="entry name" value="P-loop containing nucleoside triphosphate hydrolases"/>
    <property type="match status" value="1"/>
</dbReference>
<dbReference type="Pfam" id="PF13671">
    <property type="entry name" value="AAA_33"/>
    <property type="match status" value="1"/>
</dbReference>
<protein>
    <submittedName>
        <fullName evidence="1">Uncharacterized protein</fullName>
    </submittedName>
</protein>
<organism evidence="1 2">
    <name type="scientific">Mycena albidolilacea</name>
    <dbReference type="NCBI Taxonomy" id="1033008"/>
    <lineage>
        <taxon>Eukaryota</taxon>
        <taxon>Fungi</taxon>
        <taxon>Dikarya</taxon>
        <taxon>Basidiomycota</taxon>
        <taxon>Agaricomycotina</taxon>
        <taxon>Agaricomycetes</taxon>
        <taxon>Agaricomycetidae</taxon>
        <taxon>Agaricales</taxon>
        <taxon>Marasmiineae</taxon>
        <taxon>Mycenaceae</taxon>
        <taxon>Mycena</taxon>
    </lineage>
</organism>
<evidence type="ECO:0000313" key="1">
    <source>
        <dbReference type="EMBL" id="KAJ7346990.1"/>
    </source>
</evidence>